<organism evidence="2 3">
    <name type="scientific">Pleurodeles waltl</name>
    <name type="common">Iberian ribbed newt</name>
    <dbReference type="NCBI Taxonomy" id="8319"/>
    <lineage>
        <taxon>Eukaryota</taxon>
        <taxon>Metazoa</taxon>
        <taxon>Chordata</taxon>
        <taxon>Craniata</taxon>
        <taxon>Vertebrata</taxon>
        <taxon>Euteleostomi</taxon>
        <taxon>Amphibia</taxon>
        <taxon>Batrachia</taxon>
        <taxon>Caudata</taxon>
        <taxon>Salamandroidea</taxon>
        <taxon>Salamandridae</taxon>
        <taxon>Pleurodelinae</taxon>
        <taxon>Pleurodeles</taxon>
    </lineage>
</organism>
<protein>
    <submittedName>
        <fullName evidence="2">Uncharacterized protein</fullName>
    </submittedName>
</protein>
<keyword evidence="3" id="KW-1185">Reference proteome</keyword>
<sequence>MWALVRPRRASETRAFLAWSTTAISSAPRRGSDNKWKEAWEGLRGQGGAAGRKGRSGWQNTKARGGRGEVCQQRKEEMAYKPNLEEEE</sequence>
<dbReference type="EMBL" id="JANPWB010000007">
    <property type="protein sequence ID" value="KAJ1172754.1"/>
    <property type="molecule type" value="Genomic_DNA"/>
</dbReference>
<gene>
    <name evidence="2" type="ORF">NDU88_004596</name>
</gene>
<proteinExistence type="predicted"/>
<dbReference type="AlphaFoldDB" id="A0AAV7T8U1"/>
<evidence type="ECO:0000256" key="1">
    <source>
        <dbReference type="SAM" id="MobiDB-lite"/>
    </source>
</evidence>
<reference evidence="2" key="1">
    <citation type="journal article" date="2022" name="bioRxiv">
        <title>Sequencing and chromosome-scale assembly of the giantPleurodeles waltlgenome.</title>
        <authorList>
            <person name="Brown T."/>
            <person name="Elewa A."/>
            <person name="Iarovenko S."/>
            <person name="Subramanian E."/>
            <person name="Araus A.J."/>
            <person name="Petzold A."/>
            <person name="Susuki M."/>
            <person name="Suzuki K.-i.T."/>
            <person name="Hayashi T."/>
            <person name="Toyoda A."/>
            <person name="Oliveira C."/>
            <person name="Osipova E."/>
            <person name="Leigh N.D."/>
            <person name="Simon A."/>
            <person name="Yun M.H."/>
        </authorList>
    </citation>
    <scope>NUCLEOTIDE SEQUENCE</scope>
    <source>
        <strain evidence="2">20211129_DDA</strain>
        <tissue evidence="2">Liver</tissue>
    </source>
</reference>
<feature type="region of interest" description="Disordered" evidence="1">
    <location>
        <begin position="44"/>
        <end position="88"/>
    </location>
</feature>
<evidence type="ECO:0000313" key="2">
    <source>
        <dbReference type="EMBL" id="KAJ1172754.1"/>
    </source>
</evidence>
<evidence type="ECO:0000313" key="3">
    <source>
        <dbReference type="Proteomes" id="UP001066276"/>
    </source>
</evidence>
<comment type="caution">
    <text evidence="2">The sequence shown here is derived from an EMBL/GenBank/DDBJ whole genome shotgun (WGS) entry which is preliminary data.</text>
</comment>
<name>A0AAV7T8U1_PLEWA</name>
<accession>A0AAV7T8U1</accession>
<dbReference type="Proteomes" id="UP001066276">
    <property type="component" value="Chromosome 4_1"/>
</dbReference>